<sequence>MTPACGPASKSDLLAKHDDKSLVFSDLNLAELSQVIEYLQRSLGPDLLVCTKADPAENCIYTTDRQLPKKDQTLKFLDGEGKAPGKEKLAVFFFGMQPVPNITEFIAGPLPNPTSVHHNETVSRWSGGYFSWQLCECE</sequence>
<evidence type="ECO:0000313" key="3">
    <source>
        <dbReference type="Proteomes" id="UP001066276"/>
    </source>
</evidence>
<dbReference type="FunFam" id="3.10.450.40:FF:000007">
    <property type="entry name" value="Amine oxidase"/>
    <property type="match status" value="1"/>
</dbReference>
<dbReference type="PRINTS" id="PR00766">
    <property type="entry name" value="CUDAOXIDASE"/>
</dbReference>
<dbReference type="SUPFAM" id="SSF54416">
    <property type="entry name" value="Amine oxidase N-terminal region"/>
    <property type="match status" value="1"/>
</dbReference>
<accession>A0AAV7QBS7</accession>
<dbReference type="Pfam" id="PF02727">
    <property type="entry name" value="Cu_amine_oxidN2"/>
    <property type="match status" value="1"/>
</dbReference>
<dbReference type="InterPro" id="IPR015800">
    <property type="entry name" value="Cu_amine_oxidase_N2"/>
</dbReference>
<dbReference type="Gene3D" id="3.10.450.40">
    <property type="match status" value="1"/>
</dbReference>
<dbReference type="EMBL" id="JANPWB010000010">
    <property type="protein sequence ID" value="KAJ1136038.1"/>
    <property type="molecule type" value="Genomic_DNA"/>
</dbReference>
<keyword evidence="3" id="KW-1185">Reference proteome</keyword>
<dbReference type="Proteomes" id="UP001066276">
    <property type="component" value="Chromosome 6"/>
</dbReference>
<name>A0AAV7QBS7_PLEWA</name>
<dbReference type="AlphaFoldDB" id="A0AAV7QBS7"/>
<dbReference type="GO" id="GO:0008131">
    <property type="term" value="F:primary methylamine oxidase activity"/>
    <property type="evidence" value="ECO:0007669"/>
    <property type="project" value="InterPro"/>
</dbReference>
<evidence type="ECO:0000313" key="2">
    <source>
        <dbReference type="EMBL" id="KAJ1136038.1"/>
    </source>
</evidence>
<dbReference type="GO" id="GO:0005507">
    <property type="term" value="F:copper ion binding"/>
    <property type="evidence" value="ECO:0007669"/>
    <property type="project" value="InterPro"/>
</dbReference>
<evidence type="ECO:0000259" key="1">
    <source>
        <dbReference type="Pfam" id="PF02727"/>
    </source>
</evidence>
<feature type="domain" description="Copper amine oxidase N2-terminal" evidence="1">
    <location>
        <begin position="53"/>
        <end position="115"/>
    </location>
</feature>
<reference evidence="2" key="1">
    <citation type="journal article" date="2022" name="bioRxiv">
        <title>Sequencing and chromosome-scale assembly of the giantPleurodeles waltlgenome.</title>
        <authorList>
            <person name="Brown T."/>
            <person name="Elewa A."/>
            <person name="Iarovenko S."/>
            <person name="Subramanian E."/>
            <person name="Araus A.J."/>
            <person name="Petzold A."/>
            <person name="Susuki M."/>
            <person name="Suzuki K.-i.T."/>
            <person name="Hayashi T."/>
            <person name="Toyoda A."/>
            <person name="Oliveira C."/>
            <person name="Osipova E."/>
            <person name="Leigh N.D."/>
            <person name="Simon A."/>
            <person name="Yun M.H."/>
        </authorList>
    </citation>
    <scope>NUCLEOTIDE SEQUENCE</scope>
    <source>
        <strain evidence="2">20211129_DDA</strain>
        <tissue evidence="2">Liver</tissue>
    </source>
</reference>
<dbReference type="GO" id="GO:0048038">
    <property type="term" value="F:quinone binding"/>
    <property type="evidence" value="ECO:0007669"/>
    <property type="project" value="InterPro"/>
</dbReference>
<proteinExistence type="predicted"/>
<protein>
    <recommendedName>
        <fullName evidence="1">Copper amine oxidase N2-terminal domain-containing protein</fullName>
    </recommendedName>
</protein>
<organism evidence="2 3">
    <name type="scientific">Pleurodeles waltl</name>
    <name type="common">Iberian ribbed newt</name>
    <dbReference type="NCBI Taxonomy" id="8319"/>
    <lineage>
        <taxon>Eukaryota</taxon>
        <taxon>Metazoa</taxon>
        <taxon>Chordata</taxon>
        <taxon>Craniata</taxon>
        <taxon>Vertebrata</taxon>
        <taxon>Euteleostomi</taxon>
        <taxon>Amphibia</taxon>
        <taxon>Batrachia</taxon>
        <taxon>Caudata</taxon>
        <taxon>Salamandroidea</taxon>
        <taxon>Salamandridae</taxon>
        <taxon>Pleurodelinae</taxon>
        <taxon>Pleurodeles</taxon>
    </lineage>
</organism>
<comment type="caution">
    <text evidence="2">The sequence shown here is derived from an EMBL/GenBank/DDBJ whole genome shotgun (WGS) entry which is preliminary data.</text>
</comment>
<dbReference type="InterPro" id="IPR016182">
    <property type="entry name" value="Cu_amine_oxidase_N-reg"/>
</dbReference>
<gene>
    <name evidence="2" type="ORF">NDU88_002464</name>
</gene>
<dbReference type="GO" id="GO:0009308">
    <property type="term" value="P:amine metabolic process"/>
    <property type="evidence" value="ECO:0007669"/>
    <property type="project" value="InterPro"/>
</dbReference>